<evidence type="ECO:0000256" key="1">
    <source>
        <dbReference type="SAM" id="MobiDB-lite"/>
    </source>
</evidence>
<evidence type="ECO:0000313" key="3">
    <source>
        <dbReference type="Proteomes" id="UP000666915"/>
    </source>
</evidence>
<reference evidence="2 3" key="1">
    <citation type="submission" date="2021-03" db="EMBL/GenBank/DDBJ databases">
        <authorList>
            <person name="Kanchanasin P."/>
            <person name="Saeng-In P."/>
            <person name="Phongsopitanun W."/>
            <person name="Yuki M."/>
            <person name="Kudo T."/>
            <person name="Ohkuma M."/>
            <person name="Tanasupawat S."/>
        </authorList>
    </citation>
    <scope>NUCLEOTIDE SEQUENCE [LARGE SCALE GENOMIC DNA]</scope>
    <source>
        <strain evidence="2 3">L46</strain>
    </source>
</reference>
<comment type="caution">
    <text evidence="2">The sequence shown here is derived from an EMBL/GenBank/DDBJ whole genome shotgun (WGS) entry which is preliminary data.</text>
</comment>
<accession>A0ABS3RDH2</accession>
<organism evidence="2 3">
    <name type="scientific">Actinomadura nitritigenes</name>
    <dbReference type="NCBI Taxonomy" id="134602"/>
    <lineage>
        <taxon>Bacteria</taxon>
        <taxon>Bacillati</taxon>
        <taxon>Actinomycetota</taxon>
        <taxon>Actinomycetes</taxon>
        <taxon>Streptosporangiales</taxon>
        <taxon>Thermomonosporaceae</taxon>
        <taxon>Actinomadura</taxon>
    </lineage>
</organism>
<dbReference type="EMBL" id="JAGEOK010000043">
    <property type="protein sequence ID" value="MBO2444282.1"/>
    <property type="molecule type" value="Genomic_DNA"/>
</dbReference>
<proteinExistence type="predicted"/>
<gene>
    <name evidence="2" type="ORF">J4557_42860</name>
</gene>
<dbReference type="RefSeq" id="WP_208272564.1">
    <property type="nucleotide sequence ID" value="NZ_BAAAGM010000028.1"/>
</dbReference>
<evidence type="ECO:0000313" key="2">
    <source>
        <dbReference type="EMBL" id="MBO2444282.1"/>
    </source>
</evidence>
<name>A0ABS3RDH2_9ACTN</name>
<sequence>MDGVVVGFDDGFFAGEDFGAGSAKGRPNAMADTAANAGEAGHEDASKTPAATSPIARIAFSPGGMGGCSANDCRGILTTLASRL</sequence>
<feature type="region of interest" description="Disordered" evidence="1">
    <location>
        <begin position="20"/>
        <end position="53"/>
    </location>
</feature>
<protein>
    <submittedName>
        <fullName evidence="2">Uncharacterized protein</fullName>
    </submittedName>
</protein>
<dbReference type="Proteomes" id="UP000666915">
    <property type="component" value="Unassembled WGS sequence"/>
</dbReference>
<keyword evidence="3" id="KW-1185">Reference proteome</keyword>